<dbReference type="InterPro" id="IPR046522">
    <property type="entry name" value="DUF6699"/>
</dbReference>
<evidence type="ECO:0000313" key="4">
    <source>
        <dbReference type="Proteomes" id="UP001212997"/>
    </source>
</evidence>
<comment type="caution">
    <text evidence="3">The sequence shown here is derived from an EMBL/GenBank/DDBJ whole genome shotgun (WGS) entry which is preliminary data.</text>
</comment>
<dbReference type="EMBL" id="JANAWD010000070">
    <property type="protein sequence ID" value="KAJ3488282.1"/>
    <property type="molecule type" value="Genomic_DNA"/>
</dbReference>
<feature type="compositionally biased region" description="Low complexity" evidence="1">
    <location>
        <begin position="81"/>
        <end position="106"/>
    </location>
</feature>
<evidence type="ECO:0000256" key="1">
    <source>
        <dbReference type="SAM" id="MobiDB-lite"/>
    </source>
</evidence>
<dbReference type="Proteomes" id="UP001212997">
    <property type="component" value="Unassembled WGS sequence"/>
</dbReference>
<organism evidence="3 4">
    <name type="scientific">Meripilus lineatus</name>
    <dbReference type="NCBI Taxonomy" id="2056292"/>
    <lineage>
        <taxon>Eukaryota</taxon>
        <taxon>Fungi</taxon>
        <taxon>Dikarya</taxon>
        <taxon>Basidiomycota</taxon>
        <taxon>Agaricomycotina</taxon>
        <taxon>Agaricomycetes</taxon>
        <taxon>Polyporales</taxon>
        <taxon>Meripilaceae</taxon>
        <taxon>Meripilus</taxon>
    </lineage>
</organism>
<name>A0AAD5V7S9_9APHY</name>
<evidence type="ECO:0000313" key="3">
    <source>
        <dbReference type="EMBL" id="KAJ3488282.1"/>
    </source>
</evidence>
<evidence type="ECO:0000259" key="2">
    <source>
        <dbReference type="Pfam" id="PF20415"/>
    </source>
</evidence>
<reference evidence="3" key="1">
    <citation type="submission" date="2022-07" db="EMBL/GenBank/DDBJ databases">
        <title>Genome Sequence of Physisporinus lineatus.</title>
        <authorList>
            <person name="Buettner E."/>
        </authorList>
    </citation>
    <scope>NUCLEOTIDE SEQUENCE</scope>
    <source>
        <strain evidence="3">VT162</strain>
    </source>
</reference>
<sequence length="277" mass="30156">MPNPSHPRHVYKNLLEPRPALHLNSTSLLTTQSSLNILTVVLMPSSSPQTPYLPSVPLPSLGQSPPRAPHLPVVPLPPESTPGGSPRSSSRGSSRGSSRNSPKGSPQLVVQSLSPSQTELSHLLDSENYTGDRSPINWSLLQFPEEIPAQRDHLRQSATTPPTKEMSIYLPFGDIEIPVNPGSSRYVTIGDVLRSIREVHIQPVLAIGASLEDDEIRGARQSCTQRTHGQDTADALGILGDDPTLWDVLHAQNSVKFAGISNHQGRWMLHTRESNTD</sequence>
<feature type="compositionally biased region" description="Polar residues" evidence="1">
    <location>
        <begin position="108"/>
        <end position="119"/>
    </location>
</feature>
<accession>A0AAD5V7S9</accession>
<dbReference type="Pfam" id="PF20415">
    <property type="entry name" value="DUF6699"/>
    <property type="match status" value="1"/>
</dbReference>
<proteinExistence type="predicted"/>
<feature type="compositionally biased region" description="Pro residues" evidence="1">
    <location>
        <begin position="66"/>
        <end position="80"/>
    </location>
</feature>
<gene>
    <name evidence="3" type="ORF">NLI96_g2947</name>
</gene>
<keyword evidence="4" id="KW-1185">Reference proteome</keyword>
<protein>
    <recommendedName>
        <fullName evidence="2">DUF6699 domain-containing protein</fullName>
    </recommendedName>
</protein>
<feature type="domain" description="DUF6699" evidence="2">
    <location>
        <begin position="136"/>
        <end position="227"/>
    </location>
</feature>
<feature type="region of interest" description="Disordered" evidence="1">
    <location>
        <begin position="46"/>
        <end position="119"/>
    </location>
</feature>
<dbReference type="AlphaFoldDB" id="A0AAD5V7S9"/>